<name>A0A4P6ZIM4_9FLAO</name>
<accession>A0A4P6ZIM4</accession>
<dbReference type="InterPro" id="IPR035093">
    <property type="entry name" value="RelE/ParE_toxin_dom_sf"/>
</dbReference>
<keyword evidence="3" id="KW-1185">Reference proteome</keyword>
<evidence type="ECO:0000256" key="1">
    <source>
        <dbReference type="ARBA" id="ARBA00022649"/>
    </source>
</evidence>
<dbReference type="Gene3D" id="3.30.2310.20">
    <property type="entry name" value="RelE-like"/>
    <property type="match status" value="1"/>
</dbReference>
<gene>
    <name evidence="2" type="ORF">NBC122_02660</name>
</gene>
<dbReference type="EMBL" id="CP037954">
    <property type="protein sequence ID" value="QBO59462.1"/>
    <property type="molecule type" value="Genomic_DNA"/>
</dbReference>
<proteinExistence type="predicted"/>
<dbReference type="Pfam" id="PF05016">
    <property type="entry name" value="ParE_toxin"/>
    <property type="match status" value="1"/>
</dbReference>
<organism evidence="2 3">
    <name type="scientific">Chryseobacterium salivictor</name>
    <dbReference type="NCBI Taxonomy" id="2547600"/>
    <lineage>
        <taxon>Bacteria</taxon>
        <taxon>Pseudomonadati</taxon>
        <taxon>Bacteroidota</taxon>
        <taxon>Flavobacteriia</taxon>
        <taxon>Flavobacteriales</taxon>
        <taxon>Weeksellaceae</taxon>
        <taxon>Chryseobacterium group</taxon>
        <taxon>Chryseobacterium</taxon>
    </lineage>
</organism>
<dbReference type="AlphaFoldDB" id="A0A4P6ZIM4"/>
<dbReference type="Proteomes" id="UP000294419">
    <property type="component" value="Chromosome"/>
</dbReference>
<dbReference type="KEGG" id="csal:NBC122_02660"/>
<dbReference type="InterPro" id="IPR007712">
    <property type="entry name" value="RelE/ParE_toxin"/>
</dbReference>
<sequence>MEYDLIIKPKAQNDIKKALDWYKAEGGNLPEKLLDKIDESLEKIQQNPEHYQKRYHEIRIIFTKKFS</sequence>
<protein>
    <recommendedName>
        <fullName evidence="4">Plasmid stabilisation system protein</fullName>
    </recommendedName>
</protein>
<evidence type="ECO:0000313" key="2">
    <source>
        <dbReference type="EMBL" id="QBO59462.1"/>
    </source>
</evidence>
<reference evidence="2 3" key="1">
    <citation type="submission" date="2019-03" db="EMBL/GenBank/DDBJ databases">
        <authorList>
            <person name="Kim H."/>
            <person name="Yu S.-M."/>
        </authorList>
    </citation>
    <scope>NUCLEOTIDE SEQUENCE [LARGE SCALE GENOMIC DNA]</scope>
    <source>
        <strain evidence="2 3">NBC122</strain>
    </source>
</reference>
<keyword evidence="1" id="KW-1277">Toxin-antitoxin system</keyword>
<dbReference type="RefSeq" id="WP_246012377.1">
    <property type="nucleotide sequence ID" value="NZ_CP037954.1"/>
</dbReference>
<evidence type="ECO:0000313" key="3">
    <source>
        <dbReference type="Proteomes" id="UP000294419"/>
    </source>
</evidence>
<evidence type="ECO:0008006" key="4">
    <source>
        <dbReference type="Google" id="ProtNLM"/>
    </source>
</evidence>